<evidence type="ECO:0000256" key="6">
    <source>
        <dbReference type="HAMAP-Rule" id="MF_01894"/>
    </source>
</evidence>
<dbReference type="GO" id="GO:0005737">
    <property type="term" value="C:cytoplasm"/>
    <property type="evidence" value="ECO:0007669"/>
    <property type="project" value="UniProtKB-SubCell"/>
</dbReference>
<dbReference type="AlphaFoldDB" id="A0A2S0NL57"/>
<evidence type="ECO:0000256" key="4">
    <source>
        <dbReference type="ARBA" id="ARBA00023054"/>
    </source>
</evidence>
<evidence type="ECO:0000259" key="7">
    <source>
        <dbReference type="SMART" id="SM00968"/>
    </source>
</evidence>
<keyword evidence="1 6" id="KW-0963">Cytoplasm</keyword>
<evidence type="ECO:0000256" key="3">
    <source>
        <dbReference type="ARBA" id="ARBA00022840"/>
    </source>
</evidence>
<keyword evidence="5 6" id="KW-0238">DNA-binding</keyword>
<feature type="coiled-coil region" evidence="6">
    <location>
        <begin position="675"/>
        <end position="737"/>
    </location>
</feature>
<dbReference type="SUPFAM" id="SSF75553">
    <property type="entry name" value="Smc hinge domain"/>
    <property type="match status" value="1"/>
</dbReference>
<dbReference type="SMART" id="SM00968">
    <property type="entry name" value="SMC_hinge"/>
    <property type="match status" value="1"/>
</dbReference>
<keyword evidence="4 6" id="KW-0175">Coiled coil</keyword>
<dbReference type="InterPro" id="IPR010935">
    <property type="entry name" value="SMC_hinge"/>
</dbReference>
<dbReference type="Gene3D" id="6.10.140.1720">
    <property type="match status" value="1"/>
</dbReference>
<dbReference type="InterPro" id="IPR027417">
    <property type="entry name" value="P-loop_NTPase"/>
</dbReference>
<sequence length="993" mass="112903">MAFLKQIRAHGFKSFADPTILDFSHDMIGVVGPNGSGKSNITDAIRWALGEQSAKSLRGSNLDDVVFSGSSDRPALDFAEVTLVFDNSNRVFSTIDEDIVEITRKFNKKTRDSDFFINNERVKMRDIQDAALETGLTKSSIAIISQGTISTFAEAKAEARREIFDEAAGVAKYKKRKREATAKLIKTVENLNRVEDLMNEISRRLPNLERQSNKALAYKSKIEELQKYEVAILTRDVKIFKNKIDQLSIQKSALTEKVKILSNDINLSEKEFSEMINETSTSEKSMFELNHKFNELVQRISELKVKKNDAESRENNQNRNDHADEIKAKQYKKEFDEKNINVQIEKEKQQQWNNRLSEVKEKYDYLSDKFENLYTEVNSIRENAWRLKMQKENLEKQQHSSNFSNANYGSQAIINHAKTIGGVIGTLMSLVQVQEKHQVAISVAAAASMHSVVMKTSDDVKRAVEFLKRNQAGRVTFLPLNTLNPSTIQGPQRTAIQQQPGFIGFANDIVTIDEQYRAALDYALGTIIVVDNYDSAIMLAKNINYRFNIVTLEGERILPHGAIVGGKTKNQNIFAQTQQSENNLEEISEKLQQFEQLELDKTQQLNDVKNDRDKTRDEINTLSSTIRVSIDAYNQMINQLRSISEDYKIITGKSLDPNDNKKSNELESIKFAKEIAKLELERDTAQLEINALSANKNKYADRQKELNEQNSVKRQELSDLKDQLSKVSAELEVLHVRNIESLKRLAEGYGITSDTALEMEEVQFENEEEVRDRIIQLTNDLRDLGNVNLDAIVEYQQEKERHDYYSVQTKEIREAVEKLESIIHDIDIAMETQFKKVIDDVNEALPEAFRRLFGGGTAKLIYTDPENILETGIDIQVSPPGKKISNLNLLSGGEKSLVALSVLFSILKARPLPLVILDEAEAPLDPANVERFARYIKHFTNHTQFIVVTHREGTMENVDILFGVTMETKGITKIVKIKLIDAKKMVVEESPTT</sequence>
<comment type="similarity">
    <text evidence="6">Belongs to the SMC family.</text>
</comment>
<dbReference type="GO" id="GO:0006260">
    <property type="term" value="P:DNA replication"/>
    <property type="evidence" value="ECO:0007669"/>
    <property type="project" value="UniProtKB-UniRule"/>
</dbReference>
<dbReference type="InterPro" id="IPR024704">
    <property type="entry name" value="SMC"/>
</dbReference>
<evidence type="ECO:0000256" key="5">
    <source>
        <dbReference type="ARBA" id="ARBA00023125"/>
    </source>
</evidence>
<dbReference type="GO" id="GO:0005524">
    <property type="term" value="F:ATP binding"/>
    <property type="evidence" value="ECO:0007669"/>
    <property type="project" value="UniProtKB-UniRule"/>
</dbReference>
<evidence type="ECO:0000256" key="1">
    <source>
        <dbReference type="ARBA" id="ARBA00022490"/>
    </source>
</evidence>
<comment type="function">
    <text evidence="6">Required for chromosome condensation and partitioning.</text>
</comment>
<dbReference type="RefSeq" id="WP_303662292.1">
    <property type="nucleotide sequence ID" value="NZ_CP027019.1"/>
</dbReference>
<dbReference type="SUPFAM" id="SSF52540">
    <property type="entry name" value="P-loop containing nucleoside triphosphate hydrolases"/>
    <property type="match status" value="1"/>
</dbReference>
<dbReference type="EMBL" id="CP027019">
    <property type="protein sequence ID" value="AVP49751.1"/>
    <property type="molecule type" value="Genomic_DNA"/>
</dbReference>
<dbReference type="InterPro" id="IPR036277">
    <property type="entry name" value="SMC_hinge_sf"/>
</dbReference>
<comment type="subcellular location">
    <subcellularLocation>
        <location evidence="6">Cytoplasm</location>
    </subcellularLocation>
</comment>
<dbReference type="Gene3D" id="3.30.70.1620">
    <property type="match status" value="1"/>
</dbReference>
<evidence type="ECO:0000256" key="2">
    <source>
        <dbReference type="ARBA" id="ARBA00022741"/>
    </source>
</evidence>
<dbReference type="Gene3D" id="1.20.1060.20">
    <property type="match status" value="1"/>
</dbReference>
<dbReference type="Gene3D" id="3.40.50.300">
    <property type="entry name" value="P-loop containing nucleotide triphosphate hydrolases"/>
    <property type="match status" value="2"/>
</dbReference>
<dbReference type="GO" id="GO:0016887">
    <property type="term" value="F:ATP hydrolysis activity"/>
    <property type="evidence" value="ECO:0007669"/>
    <property type="project" value="InterPro"/>
</dbReference>
<dbReference type="GO" id="GO:0003677">
    <property type="term" value="F:DNA binding"/>
    <property type="evidence" value="ECO:0007669"/>
    <property type="project" value="UniProtKB-UniRule"/>
</dbReference>
<proteinExistence type="inferred from homology"/>
<dbReference type="PIRSF" id="PIRSF005719">
    <property type="entry name" value="SMC"/>
    <property type="match status" value="1"/>
</dbReference>
<dbReference type="InterPro" id="IPR003395">
    <property type="entry name" value="RecF/RecN/SMC_N"/>
</dbReference>
<dbReference type="GO" id="GO:0007062">
    <property type="term" value="P:sister chromatid cohesion"/>
    <property type="evidence" value="ECO:0007669"/>
    <property type="project" value="InterPro"/>
</dbReference>
<dbReference type="InterPro" id="IPR011890">
    <property type="entry name" value="SMC_prok"/>
</dbReference>
<evidence type="ECO:0000313" key="9">
    <source>
        <dbReference type="Proteomes" id="UP000239250"/>
    </source>
</evidence>
<feature type="coiled-coil region" evidence="6">
    <location>
        <begin position="570"/>
        <end position="625"/>
    </location>
</feature>
<dbReference type="Proteomes" id="UP000239250">
    <property type="component" value="Chromosome"/>
</dbReference>
<keyword evidence="3 6" id="KW-0067">ATP-binding</keyword>
<protein>
    <recommendedName>
        <fullName evidence="6">Chromosome partition protein Smc</fullName>
    </recommendedName>
</protein>
<dbReference type="GO" id="GO:0005694">
    <property type="term" value="C:chromosome"/>
    <property type="evidence" value="ECO:0007669"/>
    <property type="project" value="InterPro"/>
</dbReference>
<feature type="domain" description="SMC hinge" evidence="7">
    <location>
        <begin position="421"/>
        <end position="540"/>
    </location>
</feature>
<feature type="coiled-coil region" evidence="6">
    <location>
        <begin position="191"/>
        <end position="397"/>
    </location>
</feature>
<dbReference type="PANTHER" id="PTHR43977">
    <property type="entry name" value="STRUCTURAL MAINTENANCE OF CHROMOSOMES PROTEIN 3"/>
    <property type="match status" value="1"/>
</dbReference>
<gene>
    <name evidence="6" type="primary">smc</name>
    <name evidence="8" type="ORF">C5T88_04245</name>
</gene>
<dbReference type="Pfam" id="PF06470">
    <property type="entry name" value="SMC_hinge"/>
    <property type="match status" value="1"/>
</dbReference>
<dbReference type="Pfam" id="PF02463">
    <property type="entry name" value="SMC_N"/>
    <property type="match status" value="1"/>
</dbReference>
<feature type="binding site" evidence="6">
    <location>
        <begin position="33"/>
        <end position="40"/>
    </location>
    <ligand>
        <name>ATP</name>
        <dbReference type="ChEBI" id="CHEBI:30616"/>
    </ligand>
</feature>
<comment type="subunit">
    <text evidence="6">Homodimer.</text>
</comment>
<accession>A0A2S0NL57</accession>
<name>A0A2S0NL57_9MOLU</name>
<dbReference type="GO" id="GO:0030261">
    <property type="term" value="P:chromosome condensation"/>
    <property type="evidence" value="ECO:0007669"/>
    <property type="project" value="InterPro"/>
</dbReference>
<comment type="domain">
    <text evidence="6">Contains large globular domains required for ATP hydrolysis at each terminus and a third globular domain forming a flexible hinge near the middle of the molecule. These domains are separated by coiled-coil structures.</text>
</comment>
<dbReference type="GO" id="GO:0007059">
    <property type="term" value="P:chromosome segregation"/>
    <property type="evidence" value="ECO:0007669"/>
    <property type="project" value="UniProtKB-UniRule"/>
</dbReference>
<dbReference type="CDD" id="cd03278">
    <property type="entry name" value="ABC_SMC_barmotin"/>
    <property type="match status" value="1"/>
</dbReference>
<reference evidence="9" key="1">
    <citation type="submission" date="2018-02" db="EMBL/GenBank/DDBJ databases">
        <title>Firefly genomes illuminate parallel origins of bioluminescence in beetles.</title>
        <authorList>
            <person name="Fallon T.R."/>
            <person name="Lower S.E.S."/>
            <person name="Behringer M."/>
            <person name="Weng J.-K."/>
        </authorList>
    </citation>
    <scope>NUCLEOTIDE SEQUENCE [LARGE SCALE GENOMIC DNA]</scope>
</reference>
<organism evidence="8 9">
    <name type="scientific">Williamsoniiplasma luminosum</name>
    <dbReference type="NCBI Taxonomy" id="214888"/>
    <lineage>
        <taxon>Bacteria</taxon>
        <taxon>Bacillati</taxon>
        <taxon>Mycoplasmatota</taxon>
        <taxon>Mollicutes</taxon>
        <taxon>Entomoplasmatales</taxon>
        <taxon>Williamsoniiplasma</taxon>
    </lineage>
</organism>
<keyword evidence="2 6" id="KW-0547">Nucleotide-binding</keyword>
<dbReference type="HAMAP" id="MF_01894">
    <property type="entry name" value="Smc_prok"/>
    <property type="match status" value="1"/>
</dbReference>
<evidence type="ECO:0000313" key="8">
    <source>
        <dbReference type="EMBL" id="AVP49751.1"/>
    </source>
</evidence>